<geneLocation type="plasmid" evidence="2 3">
    <name>pNF1</name>
</geneLocation>
<keyword evidence="1" id="KW-0812">Transmembrane</keyword>
<evidence type="ECO:0000313" key="3">
    <source>
        <dbReference type="Proteomes" id="UP000006820"/>
    </source>
</evidence>
<feature type="transmembrane region" description="Helical" evidence="1">
    <location>
        <begin position="37"/>
        <end position="56"/>
    </location>
</feature>
<reference evidence="2 3" key="1">
    <citation type="journal article" date="2004" name="Proc. Natl. Acad. Sci. U.S.A.">
        <title>The complete genomic sequence of Nocardia farcinica IFM 10152.</title>
        <authorList>
            <person name="Ishikawa J."/>
            <person name="Yamashita A."/>
            <person name="Mikami Y."/>
            <person name="Hoshino Y."/>
            <person name="Kurita H."/>
            <person name="Hotta K."/>
            <person name="Shiba T."/>
            <person name="Hattori M."/>
        </authorList>
    </citation>
    <scope>NUCLEOTIDE SEQUENCE [LARGE SCALE GENOMIC DNA]</scope>
    <source>
        <strain evidence="2 3">IFM 10152</strain>
        <plasmid evidence="3">Plasmid pNF1</plasmid>
    </source>
</reference>
<accession>Q5YMM7</accession>
<evidence type="ECO:0000256" key="1">
    <source>
        <dbReference type="SAM" id="Phobius"/>
    </source>
</evidence>
<keyword evidence="1" id="KW-1133">Transmembrane helix</keyword>
<proteinExistence type="predicted"/>
<protein>
    <submittedName>
        <fullName evidence="2">Uncharacterized protein</fullName>
    </submittedName>
</protein>
<keyword evidence="2" id="KW-0614">Plasmid</keyword>
<dbReference type="Proteomes" id="UP000006820">
    <property type="component" value="Plasmid pNF1"/>
</dbReference>
<keyword evidence="3" id="KW-1185">Reference proteome</keyword>
<sequence>MVGVIGGAGSVGWFGPAIAVSTEVGVLVPNYARKRTYVLPLVAVAVVTAPVTAGFLGGGGQFRFSNDSEADGVSPTATTQVGLSGAPRVVLPLRELAGMQLPDLRVADLRLVPGAPPLPEGSRVGPIGFVAAAGAAPISARTPALDPGVVPEQLVDRVGAQVTELTRESRFSMIGLTAPNLEGVTTMVRARQLDGSWGPWFEAGTDDSISARRPARGACRVVNRCMWVTPTRCKS</sequence>
<organism evidence="2 3">
    <name type="scientific">Nocardia farcinica (strain IFM 10152)</name>
    <dbReference type="NCBI Taxonomy" id="247156"/>
    <lineage>
        <taxon>Bacteria</taxon>
        <taxon>Bacillati</taxon>
        <taxon>Actinomycetota</taxon>
        <taxon>Actinomycetes</taxon>
        <taxon>Mycobacteriales</taxon>
        <taxon>Nocardiaceae</taxon>
        <taxon>Nocardia</taxon>
    </lineage>
</organism>
<gene>
    <name evidence="2" type="ordered locus">PNF1_390</name>
</gene>
<evidence type="ECO:0000313" key="2">
    <source>
        <dbReference type="EMBL" id="BAD60564.1"/>
    </source>
</evidence>
<keyword evidence="1" id="KW-0472">Membrane</keyword>
<dbReference type="KEGG" id="nfa:PNF1_390"/>
<dbReference type="eggNOG" id="COG5479">
    <property type="taxonomic scope" value="Bacteria"/>
</dbReference>
<dbReference type="HOGENOM" id="CLU_1179240_0_0_11"/>
<dbReference type="EMBL" id="AP006619">
    <property type="protein sequence ID" value="BAD60564.1"/>
    <property type="molecule type" value="Genomic_DNA"/>
</dbReference>
<dbReference type="AlphaFoldDB" id="Q5YMM7"/>
<name>Q5YMM7_NOCFA</name>